<dbReference type="Pfam" id="PF01177">
    <property type="entry name" value="Asp_Glu_race"/>
    <property type="match status" value="1"/>
</dbReference>
<proteinExistence type="inferred from homology"/>
<accession>A0A6L6JB69</accession>
<organism evidence="2 3">
    <name type="scientific">Paracoccus aestuariivivens</name>
    <dbReference type="NCBI Taxonomy" id="1820333"/>
    <lineage>
        <taxon>Bacteria</taxon>
        <taxon>Pseudomonadati</taxon>
        <taxon>Pseudomonadota</taxon>
        <taxon>Alphaproteobacteria</taxon>
        <taxon>Rhodobacterales</taxon>
        <taxon>Paracoccaceae</taxon>
        <taxon>Paracoccus</taxon>
    </lineage>
</organism>
<gene>
    <name evidence="2" type="ORF">GL286_11620</name>
</gene>
<dbReference type="AlphaFoldDB" id="A0A6L6JB69"/>
<dbReference type="PANTHER" id="PTHR28047:SF5">
    <property type="entry name" value="PROTEIN DCG1"/>
    <property type="match status" value="1"/>
</dbReference>
<dbReference type="Proteomes" id="UP000478183">
    <property type="component" value="Unassembled WGS sequence"/>
</dbReference>
<comment type="caution">
    <text evidence="2">The sequence shown here is derived from an EMBL/GenBank/DDBJ whole genome shotgun (WGS) entry which is preliminary data.</text>
</comment>
<evidence type="ECO:0000313" key="2">
    <source>
        <dbReference type="EMBL" id="MTH78378.1"/>
    </source>
</evidence>
<evidence type="ECO:0000256" key="1">
    <source>
        <dbReference type="ARBA" id="ARBA00038414"/>
    </source>
</evidence>
<protein>
    <submittedName>
        <fullName evidence="2">Asp/Glu racemase</fullName>
    </submittedName>
</protein>
<name>A0A6L6JB69_9RHOB</name>
<dbReference type="InterPro" id="IPR053714">
    <property type="entry name" value="Iso_Racemase_Enz_sf"/>
</dbReference>
<reference evidence="2 3" key="1">
    <citation type="submission" date="2019-11" db="EMBL/GenBank/DDBJ databases">
        <authorList>
            <person name="Dong K."/>
        </authorList>
    </citation>
    <scope>NUCLEOTIDE SEQUENCE [LARGE SCALE GENOMIC DNA]</scope>
    <source>
        <strain evidence="2 3">NBRC 111993</strain>
    </source>
</reference>
<dbReference type="GO" id="GO:0047661">
    <property type="term" value="F:amino-acid racemase activity"/>
    <property type="evidence" value="ECO:0007669"/>
    <property type="project" value="InterPro"/>
</dbReference>
<dbReference type="InterPro" id="IPR052186">
    <property type="entry name" value="Hydantoin_racemase-like"/>
</dbReference>
<dbReference type="PANTHER" id="PTHR28047">
    <property type="entry name" value="PROTEIN DCG1"/>
    <property type="match status" value="1"/>
</dbReference>
<dbReference type="OrthoDB" id="9791723at2"/>
<dbReference type="InterPro" id="IPR015942">
    <property type="entry name" value="Asp/Glu/hydantoin_racemase"/>
</dbReference>
<dbReference type="RefSeq" id="WP_155095737.1">
    <property type="nucleotide sequence ID" value="NZ_WMIE01000006.1"/>
</dbReference>
<keyword evidence="3" id="KW-1185">Reference proteome</keyword>
<dbReference type="Gene3D" id="3.40.50.12500">
    <property type="match status" value="1"/>
</dbReference>
<dbReference type="EMBL" id="WMIE01000006">
    <property type="protein sequence ID" value="MTH78378.1"/>
    <property type="molecule type" value="Genomic_DNA"/>
</dbReference>
<comment type="similarity">
    <text evidence="1">Belongs to the HyuE racemase family.</text>
</comment>
<evidence type="ECO:0000313" key="3">
    <source>
        <dbReference type="Proteomes" id="UP000478183"/>
    </source>
</evidence>
<sequence>MTPSIAGREFSGRSDLRGRILVVNPNSNPAVNILLQGLAERVLPSGVTARVIQPDSGPPAIQTPADRLIAEPLALDLLARHRGYDAYVMACFDDIALVQARRFLRAPVVGAVEASVAMARLVASRFAVVTTVETAVPGIRTVLEGLGATQQCSVRAAGVGVSEAAGAGGDARIDATIESARDLDGAGAIILGSAGLSGRARALGERHGIVVIDAIEAALLLALTGLALTP</sequence>